<dbReference type="CDD" id="cd17366">
    <property type="entry name" value="MFS_ProP"/>
    <property type="match status" value="1"/>
</dbReference>
<feature type="transmembrane region" description="Helical" evidence="11">
    <location>
        <begin position="413"/>
        <end position="434"/>
    </location>
</feature>
<evidence type="ECO:0000259" key="12">
    <source>
        <dbReference type="PROSITE" id="PS50850"/>
    </source>
</evidence>
<keyword evidence="6" id="KW-0769">Symport</keyword>
<dbReference type="InterPro" id="IPR005829">
    <property type="entry name" value="Sugar_transporter_CS"/>
</dbReference>
<dbReference type="PANTHER" id="PTHR43528">
    <property type="entry name" value="ALPHA-KETOGLUTARATE PERMEASE"/>
    <property type="match status" value="1"/>
</dbReference>
<evidence type="ECO:0000256" key="1">
    <source>
        <dbReference type="ARBA" id="ARBA00004651"/>
    </source>
</evidence>
<dbReference type="FunFam" id="1.20.1250.20:FF:000001">
    <property type="entry name" value="Dicarboxylate MFS transporter"/>
    <property type="match status" value="1"/>
</dbReference>
<feature type="transmembrane region" description="Helical" evidence="11">
    <location>
        <begin position="127"/>
        <end position="148"/>
    </location>
</feature>
<evidence type="ECO:0000256" key="7">
    <source>
        <dbReference type="ARBA" id="ARBA00022989"/>
    </source>
</evidence>
<dbReference type="PROSITE" id="PS00217">
    <property type="entry name" value="SUGAR_TRANSPORT_2"/>
    <property type="match status" value="1"/>
</dbReference>
<dbReference type="Pfam" id="PF00083">
    <property type="entry name" value="Sugar_tr"/>
    <property type="match status" value="1"/>
</dbReference>
<evidence type="ECO:0000256" key="3">
    <source>
        <dbReference type="ARBA" id="ARBA00022448"/>
    </source>
</evidence>
<feature type="transmembrane region" description="Helical" evidence="11">
    <location>
        <begin position="196"/>
        <end position="215"/>
    </location>
</feature>
<comment type="caution">
    <text evidence="13">The sequence shown here is derived from an EMBL/GenBank/DDBJ whole genome shotgun (WGS) entry which is preliminary data.</text>
</comment>
<comment type="similarity">
    <text evidence="2">Belongs to the major facilitator superfamily. Metabolite:H+ Symporter (MHS) family (TC 2.A.1.6) family.</text>
</comment>
<accession>A0A846WTT1</accession>
<proteinExistence type="inferred from homology"/>
<evidence type="ECO:0000256" key="9">
    <source>
        <dbReference type="ARBA" id="ARBA00037295"/>
    </source>
</evidence>
<feature type="transmembrane region" description="Helical" evidence="11">
    <location>
        <begin position="284"/>
        <end position="306"/>
    </location>
</feature>
<dbReference type="InterPro" id="IPR051084">
    <property type="entry name" value="H+-coupled_symporters"/>
</dbReference>
<dbReference type="InterPro" id="IPR005828">
    <property type="entry name" value="MFS_sugar_transport-like"/>
</dbReference>
<evidence type="ECO:0000256" key="4">
    <source>
        <dbReference type="ARBA" id="ARBA00022475"/>
    </source>
</evidence>
<feature type="transmembrane region" description="Helical" evidence="11">
    <location>
        <begin position="94"/>
        <end position="115"/>
    </location>
</feature>
<reference evidence="13 14" key="1">
    <citation type="submission" date="2020-04" db="EMBL/GenBank/DDBJ databases">
        <title>MicrobeNet Type strains.</title>
        <authorList>
            <person name="Nicholson A.C."/>
        </authorList>
    </citation>
    <scope>NUCLEOTIDE SEQUENCE [LARGE SCALE GENOMIC DNA]</scope>
    <source>
        <strain evidence="13 14">ATCC BAA-14</strain>
    </source>
</reference>
<dbReference type="PROSITE" id="PS50850">
    <property type="entry name" value="MFS"/>
    <property type="match status" value="1"/>
</dbReference>
<evidence type="ECO:0000256" key="8">
    <source>
        <dbReference type="ARBA" id="ARBA00023136"/>
    </source>
</evidence>
<dbReference type="RefSeq" id="WP_006368973.1">
    <property type="nucleotide sequence ID" value="NZ_CP116236.1"/>
</dbReference>
<keyword evidence="5 11" id="KW-0812">Transmembrane</keyword>
<feature type="domain" description="Major facilitator superfamily (MFS) profile" evidence="12">
    <location>
        <begin position="55"/>
        <end position="471"/>
    </location>
</feature>
<feature type="transmembrane region" description="Helical" evidence="11">
    <location>
        <begin position="379"/>
        <end position="401"/>
    </location>
</feature>
<evidence type="ECO:0000313" key="13">
    <source>
        <dbReference type="EMBL" id="NKY05034.1"/>
    </source>
</evidence>
<dbReference type="InterPro" id="IPR036259">
    <property type="entry name" value="MFS_trans_sf"/>
</dbReference>
<organism evidence="13 14">
    <name type="scientific">Gordonia polyisoprenivorans</name>
    <dbReference type="NCBI Taxonomy" id="84595"/>
    <lineage>
        <taxon>Bacteria</taxon>
        <taxon>Bacillati</taxon>
        <taxon>Actinomycetota</taxon>
        <taxon>Actinomycetes</taxon>
        <taxon>Mycobacteriales</taxon>
        <taxon>Gordoniaceae</taxon>
        <taxon>Gordonia</taxon>
    </lineage>
</organism>
<comment type="function">
    <text evidence="9">May be a proton symporter involved in the uptake of osmolytes such as proline and glycine betaine.</text>
</comment>
<evidence type="ECO:0000256" key="6">
    <source>
        <dbReference type="ARBA" id="ARBA00022847"/>
    </source>
</evidence>
<dbReference type="SUPFAM" id="SSF103473">
    <property type="entry name" value="MFS general substrate transporter"/>
    <property type="match status" value="1"/>
</dbReference>
<comment type="subcellular location">
    <subcellularLocation>
        <location evidence="1">Cell membrane</location>
        <topology evidence="1">Multi-pass membrane protein</topology>
    </subcellularLocation>
</comment>
<evidence type="ECO:0000256" key="10">
    <source>
        <dbReference type="ARBA" id="ARBA00039918"/>
    </source>
</evidence>
<dbReference type="PROSITE" id="PS00216">
    <property type="entry name" value="SUGAR_TRANSPORT_1"/>
    <property type="match status" value="1"/>
</dbReference>
<keyword evidence="7 11" id="KW-1133">Transmembrane helix</keyword>
<dbReference type="InterPro" id="IPR020846">
    <property type="entry name" value="MFS_dom"/>
</dbReference>
<evidence type="ECO:0000256" key="2">
    <source>
        <dbReference type="ARBA" id="ARBA00008240"/>
    </source>
</evidence>
<keyword evidence="8 11" id="KW-0472">Membrane</keyword>
<feature type="transmembrane region" description="Helical" evidence="11">
    <location>
        <begin position="227"/>
        <end position="246"/>
    </location>
</feature>
<feature type="transmembrane region" description="Helical" evidence="11">
    <location>
        <begin position="354"/>
        <end position="373"/>
    </location>
</feature>
<gene>
    <name evidence="13" type="ORF">HGA05_26090</name>
</gene>
<feature type="transmembrane region" description="Helical" evidence="11">
    <location>
        <begin position="326"/>
        <end position="342"/>
    </location>
</feature>
<dbReference type="GO" id="GO:0005886">
    <property type="term" value="C:plasma membrane"/>
    <property type="evidence" value="ECO:0007669"/>
    <property type="project" value="UniProtKB-SubCell"/>
</dbReference>
<sequence length="503" mass="53959">MPDPAPAGHRPSPLHWAHAHVVERHLHSLAALIRRKPPLTQESITVVDQPMLKRAIGAAALGNMMEWFDFGVYGYLAATLGKVFYPDASSSAQLLATFATFAAAFLVRPLGGFFFGPLGDRIGRQKVLAVTMIMMAAGTFAVGCIPSYGVIGIWAPILLLVARMIQGFSTGGEYGGATTFIAEYSPDRRRGFLGSWLDFGTFIGYSLGSLMVTVLNAALGDDTMTSWGWRIPFFIAGPMGLIGLYLRMRLEDTPAFQKQLDEHDAKVKQTESAGREIGTIFVRFWRPLLVCIGLVILYNVTNYMITAYLPTYFTDVIGRGQLSSDLLVLLSMLVVVALIVFLGRLSDHIGRRPIFAIGAILQIVVAVPCFILFGMDTIWAPIVACVVFGVILACFAAPTASTLPALFPTSVRYGALSIGFNIAVSAFGGTTPLVTSALVSATGNHLMPGFYLIGSGIVGLVAVLFLRESARQPLNGSPPQVDTPAEAERTYAVARESAAAPSA</sequence>
<dbReference type="PANTHER" id="PTHR43528:SF1">
    <property type="entry name" value="ALPHA-KETOGLUTARATE PERMEASE"/>
    <property type="match status" value="1"/>
</dbReference>
<evidence type="ECO:0000256" key="11">
    <source>
        <dbReference type="SAM" id="Phobius"/>
    </source>
</evidence>
<name>A0A846WTT1_9ACTN</name>
<keyword evidence="4" id="KW-1003">Cell membrane</keyword>
<evidence type="ECO:0000313" key="14">
    <source>
        <dbReference type="Proteomes" id="UP000563898"/>
    </source>
</evidence>
<evidence type="ECO:0000256" key="5">
    <source>
        <dbReference type="ARBA" id="ARBA00022692"/>
    </source>
</evidence>
<feature type="transmembrane region" description="Helical" evidence="11">
    <location>
        <begin position="446"/>
        <end position="466"/>
    </location>
</feature>
<dbReference type="EMBL" id="JAAXPC010000027">
    <property type="protein sequence ID" value="NKY05034.1"/>
    <property type="molecule type" value="Genomic_DNA"/>
</dbReference>
<dbReference type="GO" id="GO:0015293">
    <property type="term" value="F:symporter activity"/>
    <property type="evidence" value="ECO:0007669"/>
    <property type="project" value="UniProtKB-KW"/>
</dbReference>
<dbReference type="Proteomes" id="UP000563898">
    <property type="component" value="Unassembled WGS sequence"/>
</dbReference>
<feature type="transmembrane region" description="Helical" evidence="11">
    <location>
        <begin position="154"/>
        <end position="175"/>
    </location>
</feature>
<dbReference type="AlphaFoldDB" id="A0A846WTT1"/>
<keyword evidence="3" id="KW-0813">Transport</keyword>
<protein>
    <recommendedName>
        <fullName evidence="10">Putative proline/betaine transporter</fullName>
    </recommendedName>
</protein>
<dbReference type="Gene3D" id="1.20.1250.20">
    <property type="entry name" value="MFS general substrate transporter like domains"/>
    <property type="match status" value="2"/>
</dbReference>